<dbReference type="AlphaFoldDB" id="A0A504XVP8"/>
<proteinExistence type="predicted"/>
<keyword evidence="1" id="KW-0175">Coiled coil</keyword>
<dbReference type="VEuPathDB" id="TriTrypDB:LDHU3_05.0280"/>
<reference evidence="6" key="1">
    <citation type="submission" date="2019-02" db="EMBL/GenBank/DDBJ databases">
        <title>FDA dAtabase for Regulatory Grade micrObial Sequences (FDA-ARGOS): Supporting development and validation of Infectious Disease Dx tests.</title>
        <authorList>
            <person name="Duncan R."/>
            <person name="Fisher C."/>
            <person name="Tallon L."/>
            <person name="Sadzewicz L."/>
            <person name="Sengamalay N."/>
            <person name="Ott S."/>
            <person name="Godinez A."/>
            <person name="Nagaraj S."/>
            <person name="Vavikolanu K."/>
            <person name="Vyas G."/>
            <person name="Nadendla S."/>
            <person name="Aluvathingal J."/>
            <person name="Sichtig H."/>
        </authorList>
    </citation>
    <scope>NUCLEOTIDE SEQUENCE [LARGE SCALE GENOMIC DNA]</scope>
    <source>
        <strain evidence="6">FDAARGOS_360</strain>
    </source>
</reference>
<dbReference type="SMART" id="SM00228">
    <property type="entry name" value="PDZ"/>
    <property type="match status" value="1"/>
</dbReference>
<dbReference type="VEuPathDB" id="TriTrypDB:LdBPK_050240.1"/>
<feature type="compositionally biased region" description="Polar residues" evidence="2">
    <location>
        <begin position="280"/>
        <end position="289"/>
    </location>
</feature>
<dbReference type="Gene3D" id="2.30.42.10">
    <property type="match status" value="1"/>
</dbReference>
<feature type="compositionally biased region" description="Basic residues" evidence="2">
    <location>
        <begin position="323"/>
        <end position="332"/>
    </location>
</feature>
<keyword evidence="3" id="KW-0812">Transmembrane</keyword>
<feature type="transmembrane region" description="Helical" evidence="3">
    <location>
        <begin position="175"/>
        <end position="201"/>
    </location>
</feature>
<organism evidence="5 6">
    <name type="scientific">Leishmania donovani</name>
    <dbReference type="NCBI Taxonomy" id="5661"/>
    <lineage>
        <taxon>Eukaryota</taxon>
        <taxon>Discoba</taxon>
        <taxon>Euglenozoa</taxon>
        <taxon>Kinetoplastea</taxon>
        <taxon>Metakinetoplastina</taxon>
        <taxon>Trypanosomatida</taxon>
        <taxon>Trypanosomatidae</taxon>
        <taxon>Leishmaniinae</taxon>
        <taxon>Leishmania</taxon>
    </lineage>
</organism>
<feature type="region of interest" description="Disordered" evidence="2">
    <location>
        <begin position="278"/>
        <end position="300"/>
    </location>
</feature>
<protein>
    <submittedName>
        <fullName evidence="5">Putative integral membrane protein</fullName>
    </submittedName>
</protein>
<evidence type="ECO:0000256" key="2">
    <source>
        <dbReference type="SAM" id="MobiDB-lite"/>
    </source>
</evidence>
<dbReference type="VEuPathDB" id="TriTrypDB:LdCL_050007300"/>
<dbReference type="SUPFAM" id="SSF50156">
    <property type="entry name" value="PDZ domain-like"/>
    <property type="match status" value="1"/>
</dbReference>
<feature type="region of interest" description="Disordered" evidence="2">
    <location>
        <begin position="939"/>
        <end position="981"/>
    </location>
</feature>
<evidence type="ECO:0000256" key="3">
    <source>
        <dbReference type="SAM" id="Phobius"/>
    </source>
</evidence>
<dbReference type="Proteomes" id="UP000318821">
    <property type="component" value="Unassembled WGS sequence"/>
</dbReference>
<evidence type="ECO:0000256" key="1">
    <source>
        <dbReference type="SAM" id="Coils"/>
    </source>
</evidence>
<evidence type="ECO:0000313" key="5">
    <source>
        <dbReference type="EMBL" id="TPP51875.1"/>
    </source>
</evidence>
<name>A0A504XVP8_LEIDO</name>
<dbReference type="PANTHER" id="PTHR38010">
    <property type="entry name" value="SLR0848 PROTEIN"/>
    <property type="match status" value="1"/>
</dbReference>
<feature type="region of interest" description="Disordered" evidence="2">
    <location>
        <begin position="223"/>
        <end position="246"/>
    </location>
</feature>
<evidence type="ECO:0000259" key="4">
    <source>
        <dbReference type="SMART" id="SM00228"/>
    </source>
</evidence>
<dbReference type="PANTHER" id="PTHR38010:SF1">
    <property type="entry name" value="SLR0848 PROTEIN"/>
    <property type="match status" value="1"/>
</dbReference>
<accession>A0A504XVP8</accession>
<feature type="region of interest" description="Disordered" evidence="2">
    <location>
        <begin position="317"/>
        <end position="340"/>
    </location>
</feature>
<feature type="compositionally biased region" description="Low complexity" evidence="2">
    <location>
        <begin position="290"/>
        <end position="299"/>
    </location>
</feature>
<sequence length="981" mass="107408">MAHTLRTHPQHGRGALLAAPDAVTRVSMLLLSSALFLSCVVPAMTSTTFMRMAYAATAAEPPRCHVDRSRYTGRTTSKGSWAGLHFHLVFTLGLCTSDPDDGVMSVQLNDRHVNFTGRSGSVAMPHLGLVRFNLSASTIGPQYFTSELCYSDVNCTNLCTDALMGHVRACKVDRAIMPVIIVLFWMVTAVACIGFLAALYLRKLAEQRQKALHQLPEVFGTSPAASRTWRPQQRAPSTPRSLSSSHAVFADDHKASHGVSHEADLEHAFEAPAVIPMQGNDESLTPQLRSTASSATTTSCGLPKREEIEMAALRAVAPPSRQHPSKKHRHTHTHDDEVTGTTTMSLRQARHSGPDLPASTATLDTIILHYSTHTLMLQPDRKNIAYQLNCSAQQQQPKKNRVQALEHAARLRAELEAAEEAARLGAEHEAEQTRVQALEHAARLRAELEAAEEAARLGAEHEGEQTRVQALEHAARLRAELEAAEEAARLGAEHEAEQTRVQALEHAARLRAELEAAEEAARLGAEHEGEQTRVQALEHAARLRAELEAAEEAARLGAEHEAEQTRVQALEHAARLRAELEAAEEAARLGAEHEGEQTRVQALEHAARLRAELEAAEEAARLGAEHEGEQTRVQALEHAARLRAELEAAEEAARLGAEHAARLRAELEAAEEAARLGAEHEGEQTRVQALEHAARLRAELEAAEEAARLGAEHEGEQTRVQALEHAARLRAELEAAEEDEKDVRAATSSYNEEYKGRILAKARPDPRMPLPRPFIGLSLLEDVEKGTLIVDGLYRDGPAYQTGIRLGDVLLRIAGVYVDSIAKVRQVVDARCRCGCVVPVTLSTKMNQQYSVALWIMTVDPQHNDKPFFFDVHMHHRIESSQIGKKAQWVEVLESPSVSSAVTPLVPLLREPTPRRGSELRSSARSAFVATSYFSMARRSLSSESEQPRGSSSVATAEEAVEASALAPRGYTPPNNVRRHS</sequence>
<evidence type="ECO:0000313" key="6">
    <source>
        <dbReference type="Proteomes" id="UP000318821"/>
    </source>
</evidence>
<feature type="domain" description="PDZ" evidence="4">
    <location>
        <begin position="773"/>
        <end position="846"/>
    </location>
</feature>
<dbReference type="InterPro" id="IPR036034">
    <property type="entry name" value="PDZ_sf"/>
</dbReference>
<keyword evidence="3" id="KW-1133">Transmembrane helix</keyword>
<gene>
    <name evidence="5" type="ORF">CGC20_24480</name>
</gene>
<feature type="coiled-coil region" evidence="1">
    <location>
        <begin position="401"/>
        <end position="652"/>
    </location>
</feature>
<keyword evidence="3" id="KW-0472">Membrane</keyword>
<dbReference type="InterPro" id="IPR001478">
    <property type="entry name" value="PDZ"/>
</dbReference>
<feature type="compositionally biased region" description="Low complexity" evidence="2">
    <location>
        <begin position="940"/>
        <end position="967"/>
    </location>
</feature>
<dbReference type="EMBL" id="RHLD01000058">
    <property type="protein sequence ID" value="TPP51875.1"/>
    <property type="molecule type" value="Genomic_DNA"/>
</dbReference>
<comment type="caution">
    <text evidence="5">The sequence shown here is derived from an EMBL/GenBank/DDBJ whole genome shotgun (WGS) entry which is preliminary data.</text>
</comment>
<feature type="coiled-coil region" evidence="1">
    <location>
        <begin position="686"/>
        <end position="753"/>
    </location>
</feature>